<sequence>MRAGVRRLPGLLLRPQRAFHHGKHPSSSARYTQISTLNFSTPNAWEHCQRRHFSTSPKDQNPPPEGFQEVLATLTKIRARRGLFQEYKTQDVFAPSGMSWLANWLMFFDLNRPQKTQLDVVEFIQGAKYAMEATMMAMYSREFADFVAREAAAPGSLKPDGEAAEMVQRSLETVSYEAFKSFVLQSASAGIRAEMKKIEVHSAHLLSVQYERVAKRSTTNSSGAKVVGVPVDERLKLAVLFRITEHVNVTLPDSNGGEEVVVRENKAIWQFESNVTTPEDIDWIIEPLHLVA</sequence>
<dbReference type="OrthoDB" id="115153at2759"/>
<dbReference type="Proteomes" id="UP000694044">
    <property type="component" value="Unassembled WGS sequence"/>
</dbReference>
<dbReference type="EMBL" id="JAGDFM010000148">
    <property type="protein sequence ID" value="KAG7384437.1"/>
    <property type="molecule type" value="Genomic_DNA"/>
</dbReference>
<gene>
    <name evidence="1" type="ORF">PHYPSEUDO_002625</name>
</gene>
<proteinExistence type="predicted"/>
<evidence type="ECO:0000313" key="1">
    <source>
        <dbReference type="EMBL" id="KAG7384437.1"/>
    </source>
</evidence>
<name>A0A8T1VT64_9STRA</name>
<reference evidence="1" key="1">
    <citation type="submission" date="2021-02" db="EMBL/GenBank/DDBJ databases">
        <authorList>
            <person name="Palmer J.M."/>
        </authorList>
    </citation>
    <scope>NUCLEOTIDE SEQUENCE</scope>
    <source>
        <strain evidence="1">SCRP734</strain>
    </source>
</reference>
<dbReference type="AlphaFoldDB" id="A0A8T1VT64"/>
<comment type="caution">
    <text evidence="1">The sequence shown here is derived from an EMBL/GenBank/DDBJ whole genome shotgun (WGS) entry which is preliminary data.</text>
</comment>
<protein>
    <submittedName>
        <fullName evidence="1">Uncharacterized protein</fullName>
    </submittedName>
</protein>
<organism evidence="1 2">
    <name type="scientific">Phytophthora pseudosyringae</name>
    <dbReference type="NCBI Taxonomy" id="221518"/>
    <lineage>
        <taxon>Eukaryota</taxon>
        <taxon>Sar</taxon>
        <taxon>Stramenopiles</taxon>
        <taxon>Oomycota</taxon>
        <taxon>Peronosporomycetes</taxon>
        <taxon>Peronosporales</taxon>
        <taxon>Peronosporaceae</taxon>
        <taxon>Phytophthora</taxon>
    </lineage>
</organism>
<keyword evidence="2" id="KW-1185">Reference proteome</keyword>
<accession>A0A8T1VT64</accession>
<evidence type="ECO:0000313" key="2">
    <source>
        <dbReference type="Proteomes" id="UP000694044"/>
    </source>
</evidence>